<feature type="coiled-coil region" evidence="1">
    <location>
        <begin position="150"/>
        <end position="184"/>
    </location>
</feature>
<dbReference type="Proteomes" id="UP000243052">
    <property type="component" value="Chromosome iii"/>
</dbReference>
<keyword evidence="1" id="KW-0175">Coiled coil</keyword>
<dbReference type="OrthoDB" id="4066450at2759"/>
<dbReference type="EMBL" id="CP014243">
    <property type="protein sequence ID" value="AMD19888.1"/>
    <property type="molecule type" value="Genomic_DNA"/>
</dbReference>
<name>A0A109UYD5_9SACH</name>
<keyword evidence="3" id="KW-1185">Reference proteome</keyword>
<dbReference type="GeneID" id="28723114"/>
<evidence type="ECO:0000313" key="2">
    <source>
        <dbReference type="EMBL" id="AMD19888.1"/>
    </source>
</evidence>
<dbReference type="AlphaFoldDB" id="A0A109UYD5"/>
<organism evidence="2 3">
    <name type="scientific">Eremothecium sinecaudum</name>
    <dbReference type="NCBI Taxonomy" id="45286"/>
    <lineage>
        <taxon>Eukaryota</taxon>
        <taxon>Fungi</taxon>
        <taxon>Dikarya</taxon>
        <taxon>Ascomycota</taxon>
        <taxon>Saccharomycotina</taxon>
        <taxon>Saccharomycetes</taxon>
        <taxon>Saccharomycetales</taxon>
        <taxon>Saccharomycetaceae</taxon>
        <taxon>Eremothecium</taxon>
    </lineage>
</organism>
<feature type="coiled-coil region" evidence="1">
    <location>
        <begin position="66"/>
        <end position="93"/>
    </location>
</feature>
<protein>
    <submittedName>
        <fullName evidence="2">HCL263Wp</fullName>
    </submittedName>
</protein>
<accession>A0A109UYD5</accession>
<reference evidence="2 3" key="1">
    <citation type="submission" date="2016-01" db="EMBL/GenBank/DDBJ databases">
        <title>Genome sequence of the yeast Holleya sinecauda.</title>
        <authorList>
            <person name="Dietrich F.S."/>
        </authorList>
    </citation>
    <scope>NUCLEOTIDE SEQUENCE [LARGE SCALE GENOMIC DNA]</scope>
    <source>
        <strain evidence="2 3">ATCC 58844</strain>
    </source>
</reference>
<dbReference type="STRING" id="45286.A0A109UYD5"/>
<evidence type="ECO:0000256" key="1">
    <source>
        <dbReference type="SAM" id="Coils"/>
    </source>
</evidence>
<gene>
    <name evidence="2" type="ORF">AW171_hschr31750</name>
</gene>
<sequence>MNLEELLEKREEISQYLRILGRSHHRALFENDAGSGSLNQLRRNIKICLSDLCKLNMWLIDHNGGIRKNIKSMEKQENKLMKLEAKRRMLVEEKASWTIPGISALKSTDSNSIRITRKHQEALNAYIGNVGISNTSLNDTKESAAGNLSKEELIENIATLREANLCVEQEINQLEVLLSSLKKDQAFISKEISALESNLRGRTLAIDVEIENIDIARAALLRKVGLLKDKPPENGIFASRRKESVEDVDIAQSQLGEFTRARKAALGEMLTFHKEESGQLTQQLEAWKEIFELLSSLEENIHKKLISESKADPIELHQLIDSTINKISEVSYENCSSEVIACIKDEIRALELARGQLSIGKKTRGVERLAAVSENPSFLITGTSPPKVGITKNLVPLTPTTDGKKSV</sequence>
<dbReference type="RefSeq" id="XP_017986884.1">
    <property type="nucleotide sequence ID" value="XM_018131228.1"/>
</dbReference>
<evidence type="ECO:0000313" key="3">
    <source>
        <dbReference type="Proteomes" id="UP000243052"/>
    </source>
</evidence>
<proteinExistence type="predicted"/>